<keyword evidence="4 5" id="KW-0539">Nucleus</keyword>
<evidence type="ECO:0000256" key="2">
    <source>
        <dbReference type="ARBA" id="ARBA00023125"/>
    </source>
</evidence>
<dbReference type="PROSITE" id="PS00027">
    <property type="entry name" value="HOMEOBOX_1"/>
    <property type="match status" value="1"/>
</dbReference>
<dbReference type="OrthoDB" id="6159439at2759"/>
<dbReference type="PANTHER" id="PTHR12628">
    <property type="entry name" value="POLYCOMB-LIKE TRANSCRIPTION FACTOR"/>
    <property type="match status" value="1"/>
</dbReference>
<feature type="DNA-binding region" description="Homeobox" evidence="5">
    <location>
        <begin position="81"/>
        <end position="123"/>
    </location>
</feature>
<dbReference type="InterPro" id="IPR017970">
    <property type="entry name" value="Homeobox_CS"/>
</dbReference>
<dbReference type="SUPFAM" id="SSF46689">
    <property type="entry name" value="Homeodomain-like"/>
    <property type="match status" value="1"/>
</dbReference>
<dbReference type="Proteomes" id="UP000236161">
    <property type="component" value="Unassembled WGS sequence"/>
</dbReference>
<evidence type="ECO:0000256" key="4">
    <source>
        <dbReference type="ARBA" id="ARBA00023242"/>
    </source>
</evidence>
<evidence type="ECO:0000313" key="9">
    <source>
        <dbReference type="EMBL" id="PKA52524.1"/>
    </source>
</evidence>
<feature type="region of interest" description="Disordered" evidence="7">
    <location>
        <begin position="36"/>
        <end position="66"/>
    </location>
</feature>
<dbReference type="Gene3D" id="1.10.10.60">
    <property type="entry name" value="Homeodomain-like"/>
    <property type="match status" value="1"/>
</dbReference>
<dbReference type="SMART" id="SM00389">
    <property type="entry name" value="HOX"/>
    <property type="match status" value="1"/>
</dbReference>
<dbReference type="EMBL" id="KZ452001">
    <property type="protein sequence ID" value="PKA52524.1"/>
    <property type="molecule type" value="Genomic_DNA"/>
</dbReference>
<dbReference type="AlphaFoldDB" id="A0A2I0AAF5"/>
<evidence type="ECO:0000259" key="8">
    <source>
        <dbReference type="PROSITE" id="PS50071"/>
    </source>
</evidence>
<dbReference type="InterPro" id="IPR001356">
    <property type="entry name" value="HD"/>
</dbReference>
<protein>
    <submittedName>
        <fullName evidence="9">Homeobox protein HOX1A</fullName>
    </submittedName>
</protein>
<evidence type="ECO:0000256" key="7">
    <source>
        <dbReference type="SAM" id="MobiDB-lite"/>
    </source>
</evidence>
<dbReference type="GO" id="GO:0000981">
    <property type="term" value="F:DNA-binding transcription factor activity, RNA polymerase II-specific"/>
    <property type="evidence" value="ECO:0007669"/>
    <property type="project" value="InterPro"/>
</dbReference>
<name>A0A2I0AAF5_9ASPA</name>
<organism evidence="9 10">
    <name type="scientific">Apostasia shenzhenica</name>
    <dbReference type="NCBI Taxonomy" id="1088818"/>
    <lineage>
        <taxon>Eukaryota</taxon>
        <taxon>Viridiplantae</taxon>
        <taxon>Streptophyta</taxon>
        <taxon>Embryophyta</taxon>
        <taxon>Tracheophyta</taxon>
        <taxon>Spermatophyta</taxon>
        <taxon>Magnoliopsida</taxon>
        <taxon>Liliopsida</taxon>
        <taxon>Asparagales</taxon>
        <taxon>Orchidaceae</taxon>
        <taxon>Apostasioideae</taxon>
        <taxon>Apostasia</taxon>
    </lineage>
</organism>
<dbReference type="InterPro" id="IPR009057">
    <property type="entry name" value="Homeodomain-like_sf"/>
</dbReference>
<sequence length="151" mass="17308">MGTRGCRYAAVWRKFGVNSEVDKWFSNARHGFRAYEKESSNAGHSMPVKQTEKKSPGGSIRNKQRVSIHRCANLVNKQLHEAFEENPYPSREKKESLAQELGMAFHQVNKWFDNMRSRSRTSSDKSISQASSFQISRLDSMQFDKSLETAS</sequence>
<proteinExistence type="predicted"/>
<gene>
    <name evidence="9" type="primary">HOX1A</name>
    <name evidence="9" type="ORF">AXF42_Ash001504</name>
</gene>
<dbReference type="GO" id="GO:0003677">
    <property type="term" value="F:DNA binding"/>
    <property type="evidence" value="ECO:0007669"/>
    <property type="project" value="UniProtKB-UniRule"/>
</dbReference>
<feature type="domain" description="Homeobox" evidence="8">
    <location>
        <begin position="79"/>
        <end position="122"/>
    </location>
</feature>
<dbReference type="GO" id="GO:0003682">
    <property type="term" value="F:chromatin binding"/>
    <property type="evidence" value="ECO:0007669"/>
    <property type="project" value="TreeGrafter"/>
</dbReference>
<keyword evidence="3 5" id="KW-0371">Homeobox</keyword>
<dbReference type="STRING" id="1088818.A0A2I0AAF5"/>
<dbReference type="CDD" id="cd00086">
    <property type="entry name" value="homeodomain"/>
    <property type="match status" value="1"/>
</dbReference>
<evidence type="ECO:0000256" key="1">
    <source>
        <dbReference type="ARBA" id="ARBA00004123"/>
    </source>
</evidence>
<dbReference type="PROSITE" id="PS50071">
    <property type="entry name" value="HOMEOBOX_2"/>
    <property type="match status" value="1"/>
</dbReference>
<dbReference type="PANTHER" id="PTHR12628:SF13">
    <property type="entry name" value="HOMEOBOX PROTEIN HAT3.1"/>
    <property type="match status" value="1"/>
</dbReference>
<evidence type="ECO:0000256" key="6">
    <source>
        <dbReference type="RuleBase" id="RU000682"/>
    </source>
</evidence>
<keyword evidence="2 5" id="KW-0238">DNA-binding</keyword>
<dbReference type="GO" id="GO:0045814">
    <property type="term" value="P:negative regulation of gene expression, epigenetic"/>
    <property type="evidence" value="ECO:0007669"/>
    <property type="project" value="TreeGrafter"/>
</dbReference>
<reference evidence="9 10" key="1">
    <citation type="journal article" date="2017" name="Nature">
        <title>The Apostasia genome and the evolution of orchids.</title>
        <authorList>
            <person name="Zhang G.Q."/>
            <person name="Liu K.W."/>
            <person name="Li Z."/>
            <person name="Lohaus R."/>
            <person name="Hsiao Y.Y."/>
            <person name="Niu S.C."/>
            <person name="Wang J.Y."/>
            <person name="Lin Y.C."/>
            <person name="Xu Q."/>
            <person name="Chen L.J."/>
            <person name="Yoshida K."/>
            <person name="Fujiwara S."/>
            <person name="Wang Z.W."/>
            <person name="Zhang Y.Q."/>
            <person name="Mitsuda N."/>
            <person name="Wang M."/>
            <person name="Liu G.H."/>
            <person name="Pecoraro L."/>
            <person name="Huang H.X."/>
            <person name="Xiao X.J."/>
            <person name="Lin M."/>
            <person name="Wu X.Y."/>
            <person name="Wu W.L."/>
            <person name="Chen Y.Y."/>
            <person name="Chang S.B."/>
            <person name="Sakamoto S."/>
            <person name="Ohme-Takagi M."/>
            <person name="Yagi M."/>
            <person name="Zeng S.J."/>
            <person name="Shen C.Y."/>
            <person name="Yeh C.M."/>
            <person name="Luo Y.B."/>
            <person name="Tsai W.C."/>
            <person name="Van de Peer Y."/>
            <person name="Liu Z.J."/>
        </authorList>
    </citation>
    <scope>NUCLEOTIDE SEQUENCE [LARGE SCALE GENOMIC DNA]</scope>
    <source>
        <strain evidence="10">cv. Shenzhen</strain>
        <tissue evidence="9">Stem</tissue>
    </source>
</reference>
<evidence type="ECO:0000256" key="3">
    <source>
        <dbReference type="ARBA" id="ARBA00023155"/>
    </source>
</evidence>
<dbReference type="Pfam" id="PF00046">
    <property type="entry name" value="Homeodomain"/>
    <property type="match status" value="1"/>
</dbReference>
<evidence type="ECO:0000313" key="10">
    <source>
        <dbReference type="Proteomes" id="UP000236161"/>
    </source>
</evidence>
<accession>A0A2I0AAF5</accession>
<dbReference type="GO" id="GO:0005634">
    <property type="term" value="C:nucleus"/>
    <property type="evidence" value="ECO:0007669"/>
    <property type="project" value="UniProtKB-SubCell"/>
</dbReference>
<keyword evidence="10" id="KW-1185">Reference proteome</keyword>
<evidence type="ECO:0000256" key="5">
    <source>
        <dbReference type="PROSITE-ProRule" id="PRU00108"/>
    </source>
</evidence>
<comment type="subcellular location">
    <subcellularLocation>
        <location evidence="1 5 6">Nucleus</location>
    </subcellularLocation>
</comment>